<keyword evidence="2" id="KW-1185">Reference proteome</keyword>
<accession>A0ABR8KRW2</accession>
<dbReference type="RefSeq" id="WP_190788127.1">
    <property type="nucleotide sequence ID" value="NZ_JACXLC010000001.1"/>
</dbReference>
<organism evidence="1 2">
    <name type="scientific">Erythrobacter rubeus</name>
    <dbReference type="NCBI Taxonomy" id="2760803"/>
    <lineage>
        <taxon>Bacteria</taxon>
        <taxon>Pseudomonadati</taxon>
        <taxon>Pseudomonadota</taxon>
        <taxon>Alphaproteobacteria</taxon>
        <taxon>Sphingomonadales</taxon>
        <taxon>Erythrobacteraceae</taxon>
        <taxon>Erythrobacter/Porphyrobacter group</taxon>
        <taxon>Erythrobacter</taxon>
    </lineage>
</organism>
<proteinExistence type="predicted"/>
<comment type="caution">
    <text evidence="1">The sequence shown here is derived from an EMBL/GenBank/DDBJ whole genome shotgun (WGS) entry which is preliminary data.</text>
</comment>
<protein>
    <recommendedName>
        <fullName evidence="3">XRE family transcriptional regulator</fullName>
    </recommendedName>
</protein>
<dbReference type="Proteomes" id="UP000635384">
    <property type="component" value="Unassembled WGS sequence"/>
</dbReference>
<evidence type="ECO:0000313" key="1">
    <source>
        <dbReference type="EMBL" id="MBD2842684.1"/>
    </source>
</evidence>
<evidence type="ECO:0008006" key="3">
    <source>
        <dbReference type="Google" id="ProtNLM"/>
    </source>
</evidence>
<sequence length="142" mass="15264">MSSNLASQQNLANRFANVLRRFEHEGGCIDALAGSVGETSRDLRRWADGTKMPAHVFSALLGELPRHLADEMVRPTGLKLIDRDCADSANALSVAAQASALAADIAERHADGRFCHRDAAAVRDLLQRILPDFENLASGGAE</sequence>
<name>A0ABR8KRW2_9SPHN</name>
<dbReference type="EMBL" id="JACXLC010000001">
    <property type="protein sequence ID" value="MBD2842684.1"/>
    <property type="molecule type" value="Genomic_DNA"/>
</dbReference>
<reference evidence="1 2" key="1">
    <citation type="submission" date="2020-09" db="EMBL/GenBank/DDBJ databases">
        <authorList>
            <person name="Yoon J.-W."/>
        </authorList>
    </citation>
    <scope>NUCLEOTIDE SEQUENCE [LARGE SCALE GENOMIC DNA]</scope>
    <source>
        <strain evidence="1 2">KMU-140</strain>
    </source>
</reference>
<evidence type="ECO:0000313" key="2">
    <source>
        <dbReference type="Proteomes" id="UP000635384"/>
    </source>
</evidence>
<gene>
    <name evidence="1" type="ORF">IB285_10490</name>
</gene>